<proteinExistence type="predicted"/>
<sequence length="30" mass="3568">MFNIPQQRFHGKMKILLNVINYDLEHTVAP</sequence>
<evidence type="ECO:0000313" key="1">
    <source>
        <dbReference type="EMBL" id="JAH06109.1"/>
    </source>
</evidence>
<dbReference type="EMBL" id="GBXM01102468">
    <property type="protein sequence ID" value="JAH06109.1"/>
    <property type="molecule type" value="Transcribed_RNA"/>
</dbReference>
<protein>
    <submittedName>
        <fullName evidence="1">Uncharacterized protein</fullName>
    </submittedName>
</protein>
<reference evidence="1" key="2">
    <citation type="journal article" date="2015" name="Fish Shellfish Immunol.">
        <title>Early steps in the European eel (Anguilla anguilla)-Vibrio vulnificus interaction in the gills: Role of the RtxA13 toxin.</title>
        <authorList>
            <person name="Callol A."/>
            <person name="Pajuelo D."/>
            <person name="Ebbesson L."/>
            <person name="Teles M."/>
            <person name="MacKenzie S."/>
            <person name="Amaro C."/>
        </authorList>
    </citation>
    <scope>NUCLEOTIDE SEQUENCE</scope>
</reference>
<accession>A0A0E9PNM1</accession>
<name>A0A0E9PNM1_ANGAN</name>
<reference evidence="1" key="1">
    <citation type="submission" date="2014-11" db="EMBL/GenBank/DDBJ databases">
        <authorList>
            <person name="Amaro Gonzalez C."/>
        </authorList>
    </citation>
    <scope>NUCLEOTIDE SEQUENCE</scope>
</reference>
<dbReference type="AlphaFoldDB" id="A0A0E9PNM1"/>
<organism evidence="1">
    <name type="scientific">Anguilla anguilla</name>
    <name type="common">European freshwater eel</name>
    <name type="synonym">Muraena anguilla</name>
    <dbReference type="NCBI Taxonomy" id="7936"/>
    <lineage>
        <taxon>Eukaryota</taxon>
        <taxon>Metazoa</taxon>
        <taxon>Chordata</taxon>
        <taxon>Craniata</taxon>
        <taxon>Vertebrata</taxon>
        <taxon>Euteleostomi</taxon>
        <taxon>Actinopterygii</taxon>
        <taxon>Neopterygii</taxon>
        <taxon>Teleostei</taxon>
        <taxon>Anguilliformes</taxon>
        <taxon>Anguillidae</taxon>
        <taxon>Anguilla</taxon>
    </lineage>
</organism>